<dbReference type="AlphaFoldDB" id="Q0FYY5"/>
<evidence type="ECO:0000313" key="2">
    <source>
        <dbReference type="Proteomes" id="UP000004310"/>
    </source>
</evidence>
<gene>
    <name evidence="1" type="ORF">FP2506_11472</name>
</gene>
<dbReference type="Proteomes" id="UP000004310">
    <property type="component" value="Unassembled WGS sequence"/>
</dbReference>
<dbReference type="eggNOG" id="COG4373">
    <property type="taxonomic scope" value="Bacteria"/>
</dbReference>
<keyword evidence="2" id="KW-1185">Reference proteome</keyword>
<proteinExistence type="predicted"/>
<sequence length="534" mass="58972">MTALIAEAEWAELRREAMAVVPAEIDGLPDVLLSYQQELVFSVSTFALTVTDKSRRIGATWGVGAAAVLTSGAKRTAGGMDTLYLGYNLDMAREFIDTCAMWAKAFNQASSGVQEFLFTEQGEKGEDRSIQAFRITFASGFEIAALSSKPRSLRGRQGFVILDEFAFHDDAEELLKAAMALLIWGGKVLVISTHNGVDNPFNQLIQEIREGRRPGNVVRCTFDDALNQGLYKRICLIRGREWSPEAEAQFRAEIRAFYGDGAAEELDCIPSQGSGVYLTSAQIEACMSRAIPVLRLSCPQGFELKDDATRFTFVADWLGEHVDPALAKLDRRCRHSYGFDFGRSGDLSILTPLAEERDLTLRAPFVLELRNVPFRQQEQILFHVADRLPRFGSGRHDARGNGQFLAEYAMQRYGALAVEPVMLSQGWYLENMPPLKAAIEDRTVLFAADADLKADLRQIQMVRGIPMVPNDARTKGADGGQRHGDFAVSLCLAIAAAKADHVEYGYTPAHEADASSFAFGDGLDRMADGERTLW</sequence>
<evidence type="ECO:0000313" key="1">
    <source>
        <dbReference type="EMBL" id="EAU40173.1"/>
    </source>
</evidence>
<dbReference type="InterPro" id="IPR027417">
    <property type="entry name" value="P-loop_NTPase"/>
</dbReference>
<organism evidence="1 2">
    <name type="scientific">Fulvimarina pelagi HTCC2506</name>
    <dbReference type="NCBI Taxonomy" id="314231"/>
    <lineage>
        <taxon>Bacteria</taxon>
        <taxon>Pseudomonadati</taxon>
        <taxon>Pseudomonadota</taxon>
        <taxon>Alphaproteobacteria</taxon>
        <taxon>Hyphomicrobiales</taxon>
        <taxon>Aurantimonadaceae</taxon>
        <taxon>Fulvimarina</taxon>
    </lineage>
</organism>
<dbReference type="RefSeq" id="WP_007067429.1">
    <property type="nucleotide sequence ID" value="NZ_DS022272.1"/>
</dbReference>
<dbReference type="HOGENOM" id="CLU_030701_0_0_5"/>
<protein>
    <submittedName>
        <fullName evidence="1">Putative phage-related protein</fullName>
    </submittedName>
</protein>
<dbReference type="InterPro" id="IPR012036">
    <property type="entry name" value="Phage_Mu_Gp28"/>
</dbReference>
<dbReference type="Gene3D" id="3.40.50.300">
    <property type="entry name" value="P-loop containing nucleotide triphosphate hydrolases"/>
    <property type="match status" value="1"/>
</dbReference>
<comment type="caution">
    <text evidence="1">The sequence shown here is derived from an EMBL/GenBank/DDBJ whole genome shotgun (WGS) entry which is preliminary data.</text>
</comment>
<accession>Q0FYY5</accession>
<dbReference type="PIRSF" id="PIRSF007056">
    <property type="entry name" value="UCP007056"/>
    <property type="match status" value="1"/>
</dbReference>
<dbReference type="STRING" id="217511.GCA_001463845_01033"/>
<reference evidence="1 2" key="1">
    <citation type="journal article" date="2010" name="J. Bacteriol.">
        <title>Genome sequence of Fulvimarina pelagi HTCC2506T, a Mn(II)-oxidizing alphaproteobacterium possessing an aerobic anoxygenic photosynthetic gene cluster and Xanthorhodopsin.</title>
        <authorList>
            <person name="Kang I."/>
            <person name="Oh H.M."/>
            <person name="Lim S.I."/>
            <person name="Ferriera S."/>
            <person name="Giovannoni S.J."/>
            <person name="Cho J.C."/>
        </authorList>
    </citation>
    <scope>NUCLEOTIDE SEQUENCE [LARGE SCALE GENOMIC DNA]</scope>
    <source>
        <strain evidence="1 2">HTCC2506</strain>
    </source>
</reference>
<dbReference type="EMBL" id="AATP01000009">
    <property type="protein sequence ID" value="EAU40173.1"/>
    <property type="molecule type" value="Genomic_DNA"/>
</dbReference>
<name>Q0FYY5_9HYPH</name>
<dbReference type="Gene3D" id="3.30.420.240">
    <property type="match status" value="1"/>
</dbReference>